<feature type="non-terminal residue" evidence="2">
    <location>
        <position position="64"/>
    </location>
</feature>
<keyword evidence="1" id="KW-1133">Transmembrane helix</keyword>
<organism evidence="2">
    <name type="scientific">marine sediment metagenome</name>
    <dbReference type="NCBI Taxonomy" id="412755"/>
    <lineage>
        <taxon>unclassified sequences</taxon>
        <taxon>metagenomes</taxon>
        <taxon>ecological metagenomes</taxon>
    </lineage>
</organism>
<keyword evidence="1" id="KW-0472">Membrane</keyword>
<evidence type="ECO:0000256" key="1">
    <source>
        <dbReference type="SAM" id="Phobius"/>
    </source>
</evidence>
<protein>
    <submittedName>
        <fullName evidence="2">Uncharacterized protein</fullName>
    </submittedName>
</protein>
<feature type="transmembrane region" description="Helical" evidence="1">
    <location>
        <begin position="38"/>
        <end position="60"/>
    </location>
</feature>
<accession>A0A0F8ZIS4</accession>
<reference evidence="2" key="1">
    <citation type="journal article" date="2015" name="Nature">
        <title>Complex archaea that bridge the gap between prokaryotes and eukaryotes.</title>
        <authorList>
            <person name="Spang A."/>
            <person name="Saw J.H."/>
            <person name="Jorgensen S.L."/>
            <person name="Zaremba-Niedzwiedzka K."/>
            <person name="Martijn J."/>
            <person name="Lind A.E."/>
            <person name="van Eijk R."/>
            <person name="Schleper C."/>
            <person name="Guy L."/>
            <person name="Ettema T.J."/>
        </authorList>
    </citation>
    <scope>NUCLEOTIDE SEQUENCE</scope>
</reference>
<gene>
    <name evidence="2" type="ORF">LCGC14_2690070</name>
</gene>
<dbReference type="AlphaFoldDB" id="A0A0F8ZIS4"/>
<name>A0A0F8ZIS4_9ZZZZ</name>
<sequence>MYRLIAIVVSRLRAAAVAVARSTWEQVKTTVADAWRDLTVVITMLIFAGVIGEVGSRIAFGEGW</sequence>
<evidence type="ECO:0000313" key="2">
    <source>
        <dbReference type="EMBL" id="KKK93717.1"/>
    </source>
</evidence>
<dbReference type="EMBL" id="LAZR01047656">
    <property type="protein sequence ID" value="KKK93717.1"/>
    <property type="molecule type" value="Genomic_DNA"/>
</dbReference>
<comment type="caution">
    <text evidence="2">The sequence shown here is derived from an EMBL/GenBank/DDBJ whole genome shotgun (WGS) entry which is preliminary data.</text>
</comment>
<proteinExistence type="predicted"/>
<keyword evidence="1" id="KW-0812">Transmembrane</keyword>